<feature type="transmembrane region" description="Helical" evidence="9">
    <location>
        <begin position="1250"/>
        <end position="1273"/>
    </location>
</feature>
<dbReference type="InterPro" id="IPR027417">
    <property type="entry name" value="P-loop_NTPase"/>
</dbReference>
<evidence type="ECO:0000256" key="2">
    <source>
        <dbReference type="ARBA" id="ARBA00006012"/>
    </source>
</evidence>
<protein>
    <recommendedName>
        <fullName evidence="10">ABC transporter domain-containing protein</fullName>
    </recommendedName>
</protein>
<evidence type="ECO:0000256" key="9">
    <source>
        <dbReference type="SAM" id="Phobius"/>
    </source>
</evidence>
<dbReference type="InterPro" id="IPR010929">
    <property type="entry name" value="PDR_CDR_ABC"/>
</dbReference>
<feature type="transmembrane region" description="Helical" evidence="9">
    <location>
        <begin position="489"/>
        <end position="509"/>
    </location>
</feature>
<keyword evidence="3" id="KW-0813">Transport</keyword>
<dbReference type="OrthoDB" id="245989at2759"/>
<feature type="transmembrane region" description="Helical" evidence="9">
    <location>
        <begin position="701"/>
        <end position="718"/>
    </location>
</feature>
<dbReference type="PROSITE" id="PS00211">
    <property type="entry name" value="ABC_TRANSPORTER_1"/>
    <property type="match status" value="1"/>
</dbReference>
<evidence type="ECO:0000313" key="11">
    <source>
        <dbReference type="EMBL" id="KIW54440.1"/>
    </source>
</evidence>
<keyword evidence="8 9" id="KW-0472">Membrane</keyword>
<feature type="transmembrane region" description="Helical" evidence="9">
    <location>
        <begin position="1400"/>
        <end position="1422"/>
    </location>
</feature>
<dbReference type="RefSeq" id="XP_013315024.1">
    <property type="nucleotide sequence ID" value="XM_013459570.1"/>
</dbReference>
<feature type="transmembrane region" description="Helical" evidence="9">
    <location>
        <begin position="1202"/>
        <end position="1230"/>
    </location>
</feature>
<dbReference type="HOGENOM" id="CLU_000604_35_0_1"/>
<dbReference type="PANTHER" id="PTHR19241">
    <property type="entry name" value="ATP-BINDING CASSETTE TRANSPORTER"/>
    <property type="match status" value="1"/>
</dbReference>
<dbReference type="PROSITE" id="PS50893">
    <property type="entry name" value="ABC_TRANSPORTER_2"/>
    <property type="match status" value="2"/>
</dbReference>
<evidence type="ECO:0000256" key="6">
    <source>
        <dbReference type="ARBA" id="ARBA00022840"/>
    </source>
</evidence>
<evidence type="ECO:0000256" key="1">
    <source>
        <dbReference type="ARBA" id="ARBA00004141"/>
    </source>
</evidence>
<dbReference type="Pfam" id="PF01061">
    <property type="entry name" value="ABC2_membrane"/>
    <property type="match status" value="2"/>
</dbReference>
<keyword evidence="12" id="KW-1185">Reference proteome</keyword>
<dbReference type="InterPro" id="IPR003593">
    <property type="entry name" value="AAA+_ATPase"/>
</dbReference>
<gene>
    <name evidence="11" type="ORF">PV05_06798</name>
</gene>
<dbReference type="Pfam" id="PF00005">
    <property type="entry name" value="ABC_tran"/>
    <property type="match status" value="2"/>
</dbReference>
<feature type="transmembrane region" description="Helical" evidence="9">
    <location>
        <begin position="560"/>
        <end position="583"/>
    </location>
</feature>
<dbReference type="Gene3D" id="3.40.50.300">
    <property type="entry name" value="P-loop containing nucleotide triphosphate hydrolases"/>
    <property type="match status" value="2"/>
</dbReference>
<dbReference type="Proteomes" id="UP000054342">
    <property type="component" value="Unassembled WGS sequence"/>
</dbReference>
<dbReference type="InterPro" id="IPR003439">
    <property type="entry name" value="ABC_transporter-like_ATP-bd"/>
</dbReference>
<dbReference type="GO" id="GO:0005524">
    <property type="term" value="F:ATP binding"/>
    <property type="evidence" value="ECO:0007669"/>
    <property type="project" value="UniProtKB-KW"/>
</dbReference>
<keyword evidence="7 9" id="KW-1133">Transmembrane helix</keyword>
<name>A0A0D2EIL2_9EURO</name>
<evidence type="ECO:0000256" key="3">
    <source>
        <dbReference type="ARBA" id="ARBA00022448"/>
    </source>
</evidence>
<feature type="transmembrane region" description="Helical" evidence="9">
    <location>
        <begin position="1129"/>
        <end position="1151"/>
    </location>
</feature>
<dbReference type="InterPro" id="IPR017871">
    <property type="entry name" value="ABC_transporter-like_CS"/>
</dbReference>
<reference evidence="11 12" key="1">
    <citation type="submission" date="2015-01" db="EMBL/GenBank/DDBJ databases">
        <title>The Genome Sequence of Exophiala xenobiotica CBS118157.</title>
        <authorList>
            <consortium name="The Broad Institute Genomics Platform"/>
            <person name="Cuomo C."/>
            <person name="de Hoog S."/>
            <person name="Gorbushina A."/>
            <person name="Stielow B."/>
            <person name="Teixiera M."/>
            <person name="Abouelleil A."/>
            <person name="Chapman S.B."/>
            <person name="Priest M."/>
            <person name="Young S.K."/>
            <person name="Wortman J."/>
            <person name="Nusbaum C."/>
            <person name="Birren B."/>
        </authorList>
    </citation>
    <scope>NUCLEOTIDE SEQUENCE [LARGE SCALE GENOMIC DNA]</scope>
    <source>
        <strain evidence="11 12">CBS 118157</strain>
    </source>
</reference>
<dbReference type="GeneID" id="25328706"/>
<dbReference type="Pfam" id="PF06422">
    <property type="entry name" value="PDR_CDR"/>
    <property type="match status" value="1"/>
</dbReference>
<comment type="similarity">
    <text evidence="2">Belongs to the ABC transporter superfamily. ABCG family. PDR (TC 3.A.1.205) subfamily.</text>
</comment>
<evidence type="ECO:0000256" key="4">
    <source>
        <dbReference type="ARBA" id="ARBA00022692"/>
    </source>
</evidence>
<dbReference type="CDD" id="cd03232">
    <property type="entry name" value="ABCG_PDR_domain2"/>
    <property type="match status" value="1"/>
</dbReference>
<dbReference type="EMBL" id="KN847320">
    <property type="protein sequence ID" value="KIW54440.1"/>
    <property type="molecule type" value="Genomic_DNA"/>
</dbReference>
<evidence type="ECO:0000313" key="12">
    <source>
        <dbReference type="Proteomes" id="UP000054342"/>
    </source>
</evidence>
<comment type="subcellular location">
    <subcellularLocation>
        <location evidence="1">Membrane</location>
        <topology evidence="1">Multi-pass membrane protein</topology>
    </subcellularLocation>
</comment>
<keyword evidence="4 9" id="KW-0812">Transmembrane</keyword>
<dbReference type="InterPro" id="IPR013525">
    <property type="entry name" value="ABC2_TM"/>
</dbReference>
<dbReference type="InterPro" id="IPR034003">
    <property type="entry name" value="ABCG_PDR_2"/>
</dbReference>
<evidence type="ECO:0000256" key="7">
    <source>
        <dbReference type="ARBA" id="ARBA00022989"/>
    </source>
</evidence>
<feature type="domain" description="ABC transporter" evidence="10">
    <location>
        <begin position="791"/>
        <end position="1035"/>
    </location>
</feature>
<keyword evidence="5" id="KW-0547">Nucleotide-binding</keyword>
<feature type="transmembrane region" description="Helical" evidence="9">
    <location>
        <begin position="1163"/>
        <end position="1181"/>
    </location>
</feature>
<dbReference type="SUPFAM" id="SSF52540">
    <property type="entry name" value="P-loop containing nucleoside triphosphate hydrolases"/>
    <property type="match status" value="2"/>
</dbReference>
<sequence>MPIENEGAMGSADEQSRESGIENVVEGNYNVDAIHRDSLDSELHKMEASLLRQHIPETSSESSIVFFNLSVRQSGTGVGTHRTFSNILRMPVTAVHRLLSRKPTRETIALDSIDGVVRAGEMLLVLGRPPSTSSLLLKILGCQSPGGTSVTGNIKYNGVDIQTFKAHFEGDSIYAPDVDIHFPHINVGNTLDFANETKLPWRKVEGETRARFMRSMTEGYAQLLGLQHTLRTKVGNEYVHGISGGERKRVTLAEALATRASVMMLDSPTHGLDSSTALDFIRMIRNMTTTSRKTVVVALYQAGENLFNEFDKVTLLYLGRQIFFGKTTEAKKYFEDMGFKCTPQQTTADFLTAITDPSARRVKAGCESQVPRSPEDFVRLWKNSAQYHQLRQDLQQYAMDFSHTERELQKYAAYHSKLRLKHQRRKSIYSVGAATQFHANCKRAFYRLIGDKVFIGAMAFTTLFMSLITGSMFYDVPNSTDGFFSKGGALFFAVLFNVFLCFSELNTQFAQRPIVQRQRTYAMYHPAIEALAGALVEYPYKLLNTTVFDIVMYFMVGLKQTAGAFFILWLTTYLITLTMSGFFRSLAAVSNSAEAVIGIAGICMLPFTIYTGYLIPKPSMHPWFKWITYLNPVQYAFEVLVANEFHGTMAPCASLVPSGSDYANTSLQYQVCSVTGAKTGERLVSGDDYINLSFDYSYSHVWRNIGILFVFWAAFLVMSTTITELRTKSATTQAQNRLDYRRGHEPDVGKDIGQRTKFMNDCEAQISETTLREVKSHLSQFSGFVKSTSVFTWEDISYDIALSDHSRRRLLDNVSGYVRPGTLTALMGESGAGKTTLLQVVAQRMKTGIVSGRTLVNGSPPGHAFRRMTGYVQQQDVHLPSSTVREALQFSAKLRQPKETPLVEKLAYVEKVIDLLEMQDFAEAIIGIPGRGLDNEQRKRTTIAVELVAKPEILLFLDEPTSGLDSLSAWSIVRLLRKLADSGQAILCTIHQPSSLIFEQFDRLLLLAKGGKPVYFGDIAHHSRTVIDYFESHGAPSITPGNNPPEWMLDVIGAGSNAATTNDWNDIWTKSELHREAAEEIKMLNVQHDAEKAHNQDHNANSGTNYAEPWWVQYRAFQYRLFLHYWRTVPFVVSKIMLNVVAGLFLGFTFYKADSSVQGLQNKLFAAFTSVILAMPVMHQFQPHFDSLVQLFEAREKPSKMYHWTIFVLSTLVTETCFNLVTGTLFFLPWYFAIGFWRGWPQPGDGERGVYIWLMIMIFELWLTSFGVAVSSLAPNPQTAATLVTFFAFFVVGFNGVLQPLSQLPQFWHWMYHLSPYTYLLGGIISTAIHDNPIVCKAREINVFQPPPGQTCGQYAGPFLKLTGYVLNPDSISDCQYCRYANGDQYLKTRNLDYKYRWRNLGIVAGYVAFNTILAFVLFYIAKVMTIDFKKLGLWRKCANWKGYNVKHLSPWKRKSRSKGSRSG</sequence>
<proteinExistence type="inferred from homology"/>
<dbReference type="InterPro" id="IPR043926">
    <property type="entry name" value="ABCG_dom"/>
</dbReference>
<feature type="transmembrane region" description="Helical" evidence="9">
    <location>
        <begin position="453"/>
        <end position="474"/>
    </location>
</feature>
<dbReference type="RefSeq" id="XP_013315023.1">
    <property type="nucleotide sequence ID" value="XM_013459569.1"/>
</dbReference>
<dbReference type="Pfam" id="PF19055">
    <property type="entry name" value="ABC2_membrane_7"/>
    <property type="match status" value="1"/>
</dbReference>
<dbReference type="EMBL" id="KN847320">
    <property type="protein sequence ID" value="KIW54438.1"/>
    <property type="molecule type" value="Genomic_DNA"/>
</dbReference>
<accession>A0A0D2EIL2</accession>
<feature type="transmembrane region" description="Helical" evidence="9">
    <location>
        <begin position="1280"/>
        <end position="1298"/>
    </location>
</feature>
<dbReference type="FunFam" id="3.40.50.300:FF:000054">
    <property type="entry name" value="ABC multidrug transporter atrF"/>
    <property type="match status" value="1"/>
</dbReference>
<evidence type="ECO:0000256" key="8">
    <source>
        <dbReference type="ARBA" id="ARBA00023136"/>
    </source>
</evidence>
<dbReference type="EMBL" id="KN847320">
    <property type="protein sequence ID" value="KIW54439.1"/>
    <property type="molecule type" value="Genomic_DNA"/>
</dbReference>
<dbReference type="GO" id="GO:0016020">
    <property type="term" value="C:membrane"/>
    <property type="evidence" value="ECO:0007669"/>
    <property type="project" value="UniProtKB-SubCell"/>
</dbReference>
<dbReference type="GO" id="GO:0016887">
    <property type="term" value="F:ATP hydrolysis activity"/>
    <property type="evidence" value="ECO:0007669"/>
    <property type="project" value="InterPro"/>
</dbReference>
<dbReference type="STRING" id="348802.A0A0D2EIL2"/>
<feature type="transmembrane region" description="Helical" evidence="9">
    <location>
        <begin position="595"/>
        <end position="615"/>
    </location>
</feature>
<feature type="domain" description="ABC transporter" evidence="10">
    <location>
        <begin position="90"/>
        <end position="343"/>
    </location>
</feature>
<dbReference type="SMART" id="SM00382">
    <property type="entry name" value="AAA"/>
    <property type="match status" value="2"/>
</dbReference>
<dbReference type="GO" id="GO:0140359">
    <property type="term" value="F:ABC-type transporter activity"/>
    <property type="evidence" value="ECO:0007669"/>
    <property type="project" value="InterPro"/>
</dbReference>
<keyword evidence="6" id="KW-0067">ATP-binding</keyword>
<organism evidence="11 12">
    <name type="scientific">Exophiala xenobiotica</name>
    <dbReference type="NCBI Taxonomy" id="348802"/>
    <lineage>
        <taxon>Eukaryota</taxon>
        <taxon>Fungi</taxon>
        <taxon>Dikarya</taxon>
        <taxon>Ascomycota</taxon>
        <taxon>Pezizomycotina</taxon>
        <taxon>Eurotiomycetes</taxon>
        <taxon>Chaetothyriomycetidae</taxon>
        <taxon>Chaetothyriales</taxon>
        <taxon>Herpotrichiellaceae</taxon>
        <taxon>Exophiala</taxon>
    </lineage>
</organism>
<evidence type="ECO:0000256" key="5">
    <source>
        <dbReference type="ARBA" id="ARBA00022741"/>
    </source>
</evidence>
<evidence type="ECO:0000259" key="10">
    <source>
        <dbReference type="PROSITE" id="PS50893"/>
    </source>
</evidence>
<dbReference type="RefSeq" id="XP_013315022.1">
    <property type="nucleotide sequence ID" value="XM_013459568.1"/>
</dbReference>